<dbReference type="AlphaFoldDB" id="A0ABD1EWE6"/>
<gene>
    <name evidence="2" type="ORF">ABEB36_004915</name>
</gene>
<evidence type="ECO:0000256" key="1">
    <source>
        <dbReference type="SAM" id="MobiDB-lite"/>
    </source>
</evidence>
<dbReference type="EMBL" id="JBDJPC010000004">
    <property type="protein sequence ID" value="KAL1505323.1"/>
    <property type="molecule type" value="Genomic_DNA"/>
</dbReference>
<organism evidence="2 3">
    <name type="scientific">Hypothenemus hampei</name>
    <name type="common">Coffee berry borer</name>
    <dbReference type="NCBI Taxonomy" id="57062"/>
    <lineage>
        <taxon>Eukaryota</taxon>
        <taxon>Metazoa</taxon>
        <taxon>Ecdysozoa</taxon>
        <taxon>Arthropoda</taxon>
        <taxon>Hexapoda</taxon>
        <taxon>Insecta</taxon>
        <taxon>Pterygota</taxon>
        <taxon>Neoptera</taxon>
        <taxon>Endopterygota</taxon>
        <taxon>Coleoptera</taxon>
        <taxon>Polyphaga</taxon>
        <taxon>Cucujiformia</taxon>
        <taxon>Curculionidae</taxon>
        <taxon>Scolytinae</taxon>
        <taxon>Hypothenemus</taxon>
    </lineage>
</organism>
<name>A0ABD1EWE6_HYPHA</name>
<dbReference type="PANTHER" id="PTHR36300:SF1">
    <property type="entry name" value="RAW, ISOFORM A"/>
    <property type="match status" value="1"/>
</dbReference>
<keyword evidence="3" id="KW-1185">Reference proteome</keyword>
<dbReference type="Proteomes" id="UP001566132">
    <property type="component" value="Unassembled WGS sequence"/>
</dbReference>
<evidence type="ECO:0000313" key="3">
    <source>
        <dbReference type="Proteomes" id="UP001566132"/>
    </source>
</evidence>
<proteinExistence type="predicted"/>
<protein>
    <submittedName>
        <fullName evidence="2">Uncharacterized protein</fullName>
    </submittedName>
</protein>
<accession>A0ABD1EWE6</accession>
<dbReference type="Pfam" id="PF15891">
    <property type="entry name" value="Nuc_deoxyri_tr2"/>
    <property type="match status" value="2"/>
</dbReference>
<dbReference type="FunFam" id="3.40.50.450:FF:000017">
    <property type="entry name" value="Raw, isoform D"/>
    <property type="match status" value="1"/>
</dbReference>
<dbReference type="PANTHER" id="PTHR36300">
    <property type="entry name" value="RAW, ISOFORM A"/>
    <property type="match status" value="1"/>
</dbReference>
<reference evidence="2 3" key="1">
    <citation type="submission" date="2024-05" db="EMBL/GenBank/DDBJ databases">
        <title>Genetic variation in Jamaican populations of the coffee berry borer (Hypothenemus hampei).</title>
        <authorList>
            <person name="Errbii M."/>
            <person name="Myrie A."/>
        </authorList>
    </citation>
    <scope>NUCLEOTIDE SEQUENCE [LARGE SCALE GENOMIC DNA]</scope>
    <source>
        <strain evidence="2">JA-Hopewell-2020-01-JO</strain>
        <tissue evidence="2">Whole body</tissue>
    </source>
</reference>
<comment type="caution">
    <text evidence="2">The sequence shown here is derived from an EMBL/GenBank/DDBJ whole genome shotgun (WGS) entry which is preliminary data.</text>
</comment>
<dbReference type="Gene3D" id="3.40.50.450">
    <property type="match status" value="2"/>
</dbReference>
<evidence type="ECO:0000313" key="2">
    <source>
        <dbReference type="EMBL" id="KAL1505323.1"/>
    </source>
</evidence>
<feature type="region of interest" description="Disordered" evidence="1">
    <location>
        <begin position="172"/>
        <end position="192"/>
    </location>
</feature>
<dbReference type="InterPro" id="IPR039470">
    <property type="entry name" value="Nuc_deoxyri_tr2"/>
</dbReference>
<sequence>MADSFPKTADKRTKLNVQNFWMRNKRKSQERHHDHRNLQLLRNVHHTQCQFDQESLKNRRHRNGIKKYRRKCYKNSNDEEETAKNHRNDDDFVVGNFTREVYNAICLRLGDTLHIPEDSVKTLFNDMHLFPSDTQVTKMLQCARQYSRRNGTNPNVLTFGEFCVFVREMQSHNHSNPKGQRKSQSGQQKLGNNRCPNNRCEVFLGGSCNPTTWRADVAIPELQKHGISFYNPQVSMWAPELIAQEYDAKQSASVLLFVIDSQTRSTVGMLEVAYLVACGRCVIVVAQPYRLGQTIMGETITDREFFGLVQGQKSLLDLVMSRGVQIHANLSTALQCTADLVKNFSLNGTSPEEQITYKLKRLREVYDSYKGEMQMKDVLDAYRRLTNRSLEISKLYNTYFNLQQGKVDVTTTTHLNFEKFCAVMAELSTESCDMCNIEAWTSEAFTGNQNQPSDQCPQNSFKCLPSPQSSSSSTTADLSYDVYLGGSLCTKTKWRESIAIPLLKRKGLRYYNPPIRDFTGKMWDNDVSKWRENIDRCTVALFVITNDTRSLTSMILAAHYIGIGKQVVLCVEQLNAENSVVCNETLTKTAIKDYNRARVYLKDLAEHRDVPVFERVETAVASVISKLSTEKKEDEASEQNNR</sequence>